<feature type="chain" id="PRO_5022999869" evidence="2">
    <location>
        <begin position="20"/>
        <end position="416"/>
    </location>
</feature>
<dbReference type="PROSITE" id="PS50887">
    <property type="entry name" value="GGDEF"/>
    <property type="match status" value="1"/>
</dbReference>
<evidence type="ECO:0000259" key="3">
    <source>
        <dbReference type="PROSITE" id="PS50887"/>
    </source>
</evidence>
<keyword evidence="1" id="KW-1133">Transmembrane helix</keyword>
<evidence type="ECO:0000256" key="1">
    <source>
        <dbReference type="SAM" id="Phobius"/>
    </source>
</evidence>
<keyword evidence="1" id="KW-0812">Transmembrane</keyword>
<dbReference type="SUPFAM" id="SSF55073">
    <property type="entry name" value="Nucleotide cyclase"/>
    <property type="match status" value="1"/>
</dbReference>
<dbReference type="GO" id="GO:1902201">
    <property type="term" value="P:negative regulation of bacterial-type flagellum-dependent cell motility"/>
    <property type="evidence" value="ECO:0007669"/>
    <property type="project" value="TreeGrafter"/>
</dbReference>
<evidence type="ECO:0000313" key="4">
    <source>
        <dbReference type="EMBL" id="TYS45877.1"/>
    </source>
</evidence>
<dbReference type="CDD" id="cd01949">
    <property type="entry name" value="GGDEF"/>
    <property type="match status" value="1"/>
</dbReference>
<dbReference type="Pfam" id="PF00990">
    <property type="entry name" value="GGDEF"/>
    <property type="match status" value="1"/>
</dbReference>
<feature type="transmembrane region" description="Helical" evidence="1">
    <location>
        <begin position="61"/>
        <end position="82"/>
    </location>
</feature>
<accession>A0A5D4R3E4</accession>
<feature type="domain" description="GGDEF" evidence="3">
    <location>
        <begin position="269"/>
        <end position="407"/>
    </location>
</feature>
<dbReference type="InterPro" id="IPR043128">
    <property type="entry name" value="Rev_trsase/Diguanyl_cyclase"/>
</dbReference>
<proteinExistence type="predicted"/>
<dbReference type="InterPro" id="IPR000160">
    <property type="entry name" value="GGDEF_dom"/>
</dbReference>
<comment type="caution">
    <text evidence="4">The sequence shown here is derived from an EMBL/GenBank/DDBJ whole genome shotgun (WGS) entry which is preliminary data.</text>
</comment>
<dbReference type="InterPro" id="IPR050469">
    <property type="entry name" value="Diguanylate_Cyclase"/>
</dbReference>
<dbReference type="SMART" id="SM00267">
    <property type="entry name" value="GGDEF"/>
    <property type="match status" value="1"/>
</dbReference>
<reference evidence="4 5" key="1">
    <citation type="submission" date="2019-08" db="EMBL/GenBank/DDBJ databases">
        <title>Bacillus genomes from the desert of Cuatro Cienegas, Coahuila.</title>
        <authorList>
            <person name="Olmedo-Alvarez G."/>
        </authorList>
    </citation>
    <scope>NUCLEOTIDE SEQUENCE [LARGE SCALE GENOMIC DNA]</scope>
    <source>
        <strain evidence="4 5">CH446_14T</strain>
    </source>
</reference>
<feature type="transmembrane region" description="Helical" evidence="1">
    <location>
        <begin position="138"/>
        <end position="163"/>
    </location>
</feature>
<name>A0A5D4R3E4_9BACI</name>
<gene>
    <name evidence="4" type="ORF">FZD51_17670</name>
</gene>
<dbReference type="GO" id="GO:0005886">
    <property type="term" value="C:plasma membrane"/>
    <property type="evidence" value="ECO:0007669"/>
    <property type="project" value="TreeGrafter"/>
</dbReference>
<protein>
    <submittedName>
        <fullName evidence="4">GGDEF domain-containing protein</fullName>
    </submittedName>
</protein>
<dbReference type="EMBL" id="VTER01000009">
    <property type="protein sequence ID" value="TYS45877.1"/>
    <property type="molecule type" value="Genomic_DNA"/>
</dbReference>
<dbReference type="Gene3D" id="3.30.70.270">
    <property type="match status" value="1"/>
</dbReference>
<sequence length="416" mass="47527">MLKARLFIFFIFFTSLAVASQSEWTVPDMNVYLLALAFYWIFSISYFHLRIHSKLGSSTIDYGITYSLSFGLFAGPAGLLIFETLYRFTVYFTKVKTKTADPDEFIHTFYNIGAFTLNNSIAYFIFQSLYPRMEGIPFGFWLLMLLLITVTAILSDLYLIIFFSFLGEINTRREAIDFIKSRSVLDMGKIAFTNGFLLLFLQQGKWDMLLGLFLLNYLVSRSFLSKSQSAQHKYERDKFEQMAYTDFLTGVHNRAFMDQKMKELDKAQETVGIIVADIDKFKQINDSYNHAVGDCVIRHFADCLKGVLTEEDVLIRSGGEEFTLFLRGRDFNQCSLLIEDINGGLLERPAEADFHGKMIQIGYTASFGLYYGKVNTETPMEKAYILADQLLFQAKDLGRNRVSAKNGLVSLEAIGS</sequence>
<dbReference type="RefSeq" id="WP_148975980.1">
    <property type="nucleotide sequence ID" value="NZ_VTER01000009.1"/>
</dbReference>
<feature type="signal peptide" evidence="2">
    <location>
        <begin position="1"/>
        <end position="19"/>
    </location>
</feature>
<dbReference type="NCBIfam" id="TIGR00254">
    <property type="entry name" value="GGDEF"/>
    <property type="match status" value="1"/>
</dbReference>
<dbReference type="PANTHER" id="PTHR45138">
    <property type="entry name" value="REGULATORY COMPONENTS OF SENSORY TRANSDUCTION SYSTEM"/>
    <property type="match status" value="1"/>
</dbReference>
<keyword evidence="2" id="KW-0732">Signal</keyword>
<evidence type="ECO:0000256" key="2">
    <source>
        <dbReference type="SAM" id="SignalP"/>
    </source>
</evidence>
<dbReference type="Proteomes" id="UP000322139">
    <property type="component" value="Unassembled WGS sequence"/>
</dbReference>
<evidence type="ECO:0000313" key="5">
    <source>
        <dbReference type="Proteomes" id="UP000322139"/>
    </source>
</evidence>
<dbReference type="InterPro" id="IPR029787">
    <property type="entry name" value="Nucleotide_cyclase"/>
</dbReference>
<dbReference type="GO" id="GO:0043709">
    <property type="term" value="P:cell adhesion involved in single-species biofilm formation"/>
    <property type="evidence" value="ECO:0007669"/>
    <property type="project" value="TreeGrafter"/>
</dbReference>
<feature type="transmembrane region" description="Helical" evidence="1">
    <location>
        <begin position="29"/>
        <end position="49"/>
    </location>
</feature>
<dbReference type="PANTHER" id="PTHR45138:SF9">
    <property type="entry name" value="DIGUANYLATE CYCLASE DGCM-RELATED"/>
    <property type="match status" value="1"/>
</dbReference>
<keyword evidence="1" id="KW-0472">Membrane</keyword>
<dbReference type="GO" id="GO:0052621">
    <property type="term" value="F:diguanylate cyclase activity"/>
    <property type="evidence" value="ECO:0007669"/>
    <property type="project" value="TreeGrafter"/>
</dbReference>
<dbReference type="AlphaFoldDB" id="A0A5D4R3E4"/>
<organism evidence="4 5">
    <name type="scientific">Bacillus infantis</name>
    <dbReference type="NCBI Taxonomy" id="324767"/>
    <lineage>
        <taxon>Bacteria</taxon>
        <taxon>Bacillati</taxon>
        <taxon>Bacillota</taxon>
        <taxon>Bacilli</taxon>
        <taxon>Bacillales</taxon>
        <taxon>Bacillaceae</taxon>
        <taxon>Bacillus</taxon>
    </lineage>
</organism>